<evidence type="ECO:0000256" key="4">
    <source>
        <dbReference type="ARBA" id="ARBA00022475"/>
    </source>
</evidence>
<evidence type="ECO:0000256" key="5">
    <source>
        <dbReference type="ARBA" id="ARBA00022692"/>
    </source>
</evidence>
<evidence type="ECO:0000256" key="2">
    <source>
        <dbReference type="ARBA" id="ARBA00010735"/>
    </source>
</evidence>
<keyword evidence="4" id="KW-1003">Cell membrane</keyword>
<comment type="caution">
    <text evidence="10">The sequence shown here is derived from an EMBL/GenBank/DDBJ whole genome shotgun (WGS) entry which is preliminary data.</text>
</comment>
<dbReference type="Pfam" id="PF03591">
    <property type="entry name" value="AzlC"/>
    <property type="match status" value="1"/>
</dbReference>
<feature type="transmembrane region" description="Helical" evidence="9">
    <location>
        <begin position="133"/>
        <end position="154"/>
    </location>
</feature>
<keyword evidence="7 9" id="KW-0472">Membrane</keyword>
<feature type="transmembrane region" description="Helical" evidence="9">
    <location>
        <begin position="208"/>
        <end position="228"/>
    </location>
</feature>
<feature type="transmembrane region" description="Helical" evidence="9">
    <location>
        <begin position="66"/>
        <end position="86"/>
    </location>
</feature>
<reference evidence="10 11" key="2">
    <citation type="submission" date="2020-05" db="EMBL/GenBank/DDBJ databases">
        <title>Draft genome sequence of Desulfovibrio sp. strainFSS-1.</title>
        <authorList>
            <person name="Shimoshige H."/>
            <person name="Kobayashi H."/>
            <person name="Maekawa T."/>
        </authorList>
    </citation>
    <scope>NUCLEOTIDE SEQUENCE [LARGE SCALE GENOMIC DNA]</scope>
    <source>
        <strain evidence="10 11">SIID29052-01</strain>
    </source>
</reference>
<feature type="transmembrane region" description="Helical" evidence="9">
    <location>
        <begin position="185"/>
        <end position="202"/>
    </location>
</feature>
<sequence length="268" mass="26781">MPQAPTRSEPSAFTQALPIVMGYLPVGFAYGVLAVKAGLGVANAGLMSVLVFAGSAQLIGVEMLGAGAPALSVIATTFVVNLRHVLFSAALSPHLSGWPRARIARFCFQLTDETFALHATRLNNHQQSTAKTLAINAFAQLAWIAGSLAGALAGGLVPDVRPLGLDFALPAMFAVLLTGQLAGRAHALAAVLGAGLCLAISRTPAAPYAVLAGAVAAAGIASLTPWAAPRSGGGRGGDQAPGVPGPGRDQTGAGPEPDRDGAGPASGR</sequence>
<keyword evidence="3" id="KW-0813">Transport</keyword>
<evidence type="ECO:0000256" key="8">
    <source>
        <dbReference type="SAM" id="MobiDB-lite"/>
    </source>
</evidence>
<comment type="similarity">
    <text evidence="2">Belongs to the AzlC family.</text>
</comment>
<dbReference type="Proteomes" id="UP000494245">
    <property type="component" value="Unassembled WGS sequence"/>
</dbReference>
<keyword evidence="6 9" id="KW-1133">Transmembrane helix</keyword>
<keyword evidence="5 9" id="KW-0812">Transmembrane</keyword>
<dbReference type="PANTHER" id="PTHR34979:SF1">
    <property type="entry name" value="INNER MEMBRANE PROTEIN YGAZ"/>
    <property type="match status" value="1"/>
</dbReference>
<evidence type="ECO:0000313" key="11">
    <source>
        <dbReference type="Proteomes" id="UP000494245"/>
    </source>
</evidence>
<accession>A0A6V8LY78</accession>
<dbReference type="EMBL" id="BLTE01000011">
    <property type="protein sequence ID" value="GFK94607.1"/>
    <property type="molecule type" value="Genomic_DNA"/>
</dbReference>
<feature type="transmembrane region" description="Helical" evidence="9">
    <location>
        <begin position="12"/>
        <end position="33"/>
    </location>
</feature>
<dbReference type="PANTHER" id="PTHR34979">
    <property type="entry name" value="INNER MEMBRANE PROTEIN YGAZ"/>
    <property type="match status" value="1"/>
</dbReference>
<dbReference type="GO" id="GO:1903785">
    <property type="term" value="P:L-valine transmembrane transport"/>
    <property type="evidence" value="ECO:0007669"/>
    <property type="project" value="TreeGrafter"/>
</dbReference>
<evidence type="ECO:0000256" key="6">
    <source>
        <dbReference type="ARBA" id="ARBA00022989"/>
    </source>
</evidence>
<evidence type="ECO:0000256" key="9">
    <source>
        <dbReference type="SAM" id="Phobius"/>
    </source>
</evidence>
<dbReference type="RefSeq" id="WP_173084841.1">
    <property type="nucleotide sequence ID" value="NZ_BLTE01000011.1"/>
</dbReference>
<evidence type="ECO:0000256" key="7">
    <source>
        <dbReference type="ARBA" id="ARBA00023136"/>
    </source>
</evidence>
<protein>
    <submittedName>
        <fullName evidence="10">Inner membrane protein YgaZ</fullName>
    </submittedName>
</protein>
<evidence type="ECO:0000256" key="1">
    <source>
        <dbReference type="ARBA" id="ARBA00004651"/>
    </source>
</evidence>
<feature type="transmembrane region" description="Helical" evidence="9">
    <location>
        <begin position="40"/>
        <end position="60"/>
    </location>
</feature>
<dbReference type="GO" id="GO:0005886">
    <property type="term" value="C:plasma membrane"/>
    <property type="evidence" value="ECO:0007669"/>
    <property type="project" value="UniProtKB-SubCell"/>
</dbReference>
<proteinExistence type="inferred from homology"/>
<evidence type="ECO:0000256" key="3">
    <source>
        <dbReference type="ARBA" id="ARBA00022448"/>
    </source>
</evidence>
<organism evidence="10 11">
    <name type="scientific">Fundidesulfovibrio magnetotacticus</name>
    <dbReference type="NCBI Taxonomy" id="2730080"/>
    <lineage>
        <taxon>Bacteria</taxon>
        <taxon>Pseudomonadati</taxon>
        <taxon>Thermodesulfobacteriota</taxon>
        <taxon>Desulfovibrionia</taxon>
        <taxon>Desulfovibrionales</taxon>
        <taxon>Desulfovibrionaceae</taxon>
        <taxon>Fundidesulfovibrio</taxon>
    </lineage>
</organism>
<name>A0A6V8LY78_9BACT</name>
<gene>
    <name evidence="10" type="primary">ygaZ</name>
    <name evidence="10" type="ORF">NNJEOMEG_02454</name>
</gene>
<evidence type="ECO:0000313" key="10">
    <source>
        <dbReference type="EMBL" id="GFK94607.1"/>
    </source>
</evidence>
<dbReference type="InterPro" id="IPR011606">
    <property type="entry name" value="Brnchd-chn_aa_trnsp_permease"/>
</dbReference>
<dbReference type="AlphaFoldDB" id="A0A6V8LY78"/>
<reference evidence="10 11" key="1">
    <citation type="submission" date="2020-04" db="EMBL/GenBank/DDBJ databases">
        <authorList>
            <consortium name="Desulfovibrio sp. FSS-1 genome sequencing consortium"/>
            <person name="Shimoshige H."/>
            <person name="Kobayashi H."/>
            <person name="Maekawa T."/>
        </authorList>
    </citation>
    <scope>NUCLEOTIDE SEQUENCE [LARGE SCALE GENOMIC DNA]</scope>
    <source>
        <strain evidence="10 11">SIID29052-01</strain>
    </source>
</reference>
<comment type="subcellular location">
    <subcellularLocation>
        <location evidence="1">Cell membrane</location>
        <topology evidence="1">Multi-pass membrane protein</topology>
    </subcellularLocation>
</comment>
<keyword evidence="11" id="KW-1185">Reference proteome</keyword>
<feature type="region of interest" description="Disordered" evidence="8">
    <location>
        <begin position="228"/>
        <end position="268"/>
    </location>
</feature>